<reference evidence="2 3" key="1">
    <citation type="journal article" date="2023" name="Mol. Ecol. Resour.">
        <title>Chromosome-level genome assembly of a triploid poplar Populus alba 'Berolinensis'.</title>
        <authorList>
            <person name="Chen S."/>
            <person name="Yu Y."/>
            <person name="Wang X."/>
            <person name="Wang S."/>
            <person name="Zhang T."/>
            <person name="Zhou Y."/>
            <person name="He R."/>
            <person name="Meng N."/>
            <person name="Wang Y."/>
            <person name="Liu W."/>
            <person name="Liu Z."/>
            <person name="Liu J."/>
            <person name="Guo Q."/>
            <person name="Huang H."/>
            <person name="Sederoff R.R."/>
            <person name="Wang G."/>
            <person name="Qu G."/>
            <person name="Chen S."/>
        </authorList>
    </citation>
    <scope>NUCLEOTIDE SEQUENCE [LARGE SCALE GENOMIC DNA]</scope>
    <source>
        <strain evidence="2">SC-2020</strain>
    </source>
</reference>
<comment type="caution">
    <text evidence="2">The sequence shown here is derived from an EMBL/GenBank/DDBJ whole genome shotgun (WGS) entry which is preliminary data.</text>
</comment>
<evidence type="ECO:0000256" key="1">
    <source>
        <dbReference type="SAM" id="MobiDB-lite"/>
    </source>
</evidence>
<protein>
    <submittedName>
        <fullName evidence="2">Uncharacterized protein</fullName>
    </submittedName>
</protein>
<proteinExistence type="predicted"/>
<sequence>MDHTNMSAHKYEATNHKEGTDTSPTTTMGLQNISTKEELLYGQPPKFLTRPSLDNSTRGPIITFDSHAPKSPLRKA</sequence>
<evidence type="ECO:0000313" key="3">
    <source>
        <dbReference type="Proteomes" id="UP001164929"/>
    </source>
</evidence>
<name>A0AAD6RNY9_9ROSI</name>
<dbReference type="EMBL" id="JAQIZT010000001">
    <property type="protein sequence ID" value="KAJ7012287.1"/>
    <property type="molecule type" value="Genomic_DNA"/>
</dbReference>
<gene>
    <name evidence="2" type="ORF">NC653_002369</name>
</gene>
<feature type="compositionally biased region" description="Polar residues" evidence="1">
    <location>
        <begin position="21"/>
        <end position="34"/>
    </location>
</feature>
<keyword evidence="3" id="KW-1185">Reference proteome</keyword>
<feature type="compositionally biased region" description="Basic and acidic residues" evidence="1">
    <location>
        <begin position="1"/>
        <end position="20"/>
    </location>
</feature>
<dbReference type="AlphaFoldDB" id="A0AAD6RNY9"/>
<feature type="region of interest" description="Disordered" evidence="1">
    <location>
        <begin position="1"/>
        <end position="76"/>
    </location>
</feature>
<organism evidence="2 3">
    <name type="scientific">Populus alba x Populus x berolinensis</name>
    <dbReference type="NCBI Taxonomy" id="444605"/>
    <lineage>
        <taxon>Eukaryota</taxon>
        <taxon>Viridiplantae</taxon>
        <taxon>Streptophyta</taxon>
        <taxon>Embryophyta</taxon>
        <taxon>Tracheophyta</taxon>
        <taxon>Spermatophyta</taxon>
        <taxon>Magnoliopsida</taxon>
        <taxon>eudicotyledons</taxon>
        <taxon>Gunneridae</taxon>
        <taxon>Pentapetalae</taxon>
        <taxon>rosids</taxon>
        <taxon>fabids</taxon>
        <taxon>Malpighiales</taxon>
        <taxon>Salicaceae</taxon>
        <taxon>Saliceae</taxon>
        <taxon>Populus</taxon>
    </lineage>
</organism>
<accession>A0AAD6RNY9</accession>
<dbReference type="Proteomes" id="UP001164929">
    <property type="component" value="Chromosome 1"/>
</dbReference>
<evidence type="ECO:0000313" key="2">
    <source>
        <dbReference type="EMBL" id="KAJ7012287.1"/>
    </source>
</evidence>